<evidence type="ECO:0000256" key="1">
    <source>
        <dbReference type="PROSITE-ProRule" id="PRU00339"/>
    </source>
</evidence>
<dbReference type="AlphaFoldDB" id="A0A2L0F1K2"/>
<feature type="region of interest" description="Disordered" evidence="2">
    <location>
        <begin position="176"/>
        <end position="195"/>
    </location>
</feature>
<keyword evidence="1" id="KW-0802">TPR repeat</keyword>
<dbReference type="InterPro" id="IPR019734">
    <property type="entry name" value="TPR_rpt"/>
</dbReference>
<dbReference type="Proteomes" id="UP000238348">
    <property type="component" value="Chromosome"/>
</dbReference>
<protein>
    <recommendedName>
        <fullName evidence="5">Tetratricopeptide repeat protein</fullName>
    </recommendedName>
</protein>
<proteinExistence type="predicted"/>
<evidence type="ECO:0000313" key="4">
    <source>
        <dbReference type="Proteomes" id="UP000238348"/>
    </source>
</evidence>
<evidence type="ECO:0000256" key="2">
    <source>
        <dbReference type="SAM" id="MobiDB-lite"/>
    </source>
</evidence>
<name>A0A2L0F1K2_SORCE</name>
<dbReference type="InterPro" id="IPR011990">
    <property type="entry name" value="TPR-like_helical_dom_sf"/>
</dbReference>
<evidence type="ECO:0008006" key="5">
    <source>
        <dbReference type="Google" id="ProtNLM"/>
    </source>
</evidence>
<gene>
    <name evidence="3" type="ORF">SOCE26_069350</name>
</gene>
<accession>A0A2L0F1K2</accession>
<dbReference type="SUPFAM" id="SSF48452">
    <property type="entry name" value="TPR-like"/>
    <property type="match status" value="1"/>
</dbReference>
<dbReference type="EMBL" id="CP012673">
    <property type="protein sequence ID" value="AUX45444.1"/>
    <property type="molecule type" value="Genomic_DNA"/>
</dbReference>
<dbReference type="PROSITE" id="PS50005">
    <property type="entry name" value="TPR"/>
    <property type="match status" value="1"/>
</dbReference>
<sequence length="308" mass="30840">MLLASPGASAQPRDPAAAEVLFDAGRAALQAKDYETACAKLRESYELDPAPGALLNLADCEEKRGKVATAWSVFRQLARDLPATDDRRPIAQARAAALEGRVPRLVIRLAPGAPAGTAVQRGGLPVGAGSLGTPLPVDPGEIQVTATAPGRTLKTFTVRLAEGEQVELLVAPEEPAAAGGGAGPALPPKEAPGEAGGFPWRTAGWISGGVGVVGIGLGAVFGLSAIAKKGDAEDYCDGSNRCTQRGIELQEQGVTFGTISTVAFVAGAAALGAGAVLVLTAPSPAQTSSAPRATLGVVPGGAVATVVF</sequence>
<evidence type="ECO:0000313" key="3">
    <source>
        <dbReference type="EMBL" id="AUX45444.1"/>
    </source>
</evidence>
<dbReference type="Gene3D" id="1.25.40.10">
    <property type="entry name" value="Tetratricopeptide repeat domain"/>
    <property type="match status" value="1"/>
</dbReference>
<organism evidence="3 4">
    <name type="scientific">Sorangium cellulosum</name>
    <name type="common">Polyangium cellulosum</name>
    <dbReference type="NCBI Taxonomy" id="56"/>
    <lineage>
        <taxon>Bacteria</taxon>
        <taxon>Pseudomonadati</taxon>
        <taxon>Myxococcota</taxon>
        <taxon>Polyangia</taxon>
        <taxon>Polyangiales</taxon>
        <taxon>Polyangiaceae</taxon>
        <taxon>Sorangium</taxon>
    </lineage>
</organism>
<reference evidence="3 4" key="1">
    <citation type="submission" date="2015-09" db="EMBL/GenBank/DDBJ databases">
        <title>Sorangium comparison.</title>
        <authorList>
            <person name="Zaburannyi N."/>
            <person name="Bunk B."/>
            <person name="Overmann J."/>
            <person name="Mueller R."/>
        </authorList>
    </citation>
    <scope>NUCLEOTIDE SEQUENCE [LARGE SCALE GENOMIC DNA]</scope>
    <source>
        <strain evidence="3 4">So ce26</strain>
    </source>
</reference>
<feature type="repeat" description="TPR" evidence="1">
    <location>
        <begin position="18"/>
        <end position="51"/>
    </location>
</feature>